<name>J3NSU3_GAET3</name>
<feature type="region of interest" description="Disordered" evidence="1">
    <location>
        <begin position="1"/>
        <end position="21"/>
    </location>
</feature>
<dbReference type="PANTHER" id="PTHR11567">
    <property type="entry name" value="ACID PHOSPHATASE-RELATED"/>
    <property type="match status" value="1"/>
</dbReference>
<evidence type="ECO:0000313" key="5">
    <source>
        <dbReference type="Proteomes" id="UP000006039"/>
    </source>
</evidence>
<gene>
    <name evidence="4" type="primary">20344800</name>
    <name evidence="3" type="ORF">GGTG_04342</name>
</gene>
<keyword evidence="5" id="KW-1185">Reference proteome</keyword>
<dbReference type="InterPro" id="IPR050645">
    <property type="entry name" value="Histidine_acid_phosphatase"/>
</dbReference>
<dbReference type="EMBL" id="GL385396">
    <property type="protein sequence ID" value="EJT79256.1"/>
    <property type="molecule type" value="Genomic_DNA"/>
</dbReference>
<evidence type="ECO:0000313" key="3">
    <source>
        <dbReference type="EMBL" id="EJT79256.1"/>
    </source>
</evidence>
<dbReference type="Proteomes" id="UP000006039">
    <property type="component" value="Unassembled WGS sequence"/>
</dbReference>
<dbReference type="OrthoDB" id="10262962at2759"/>
<accession>J3NSU3</accession>
<feature type="transmembrane region" description="Helical" evidence="2">
    <location>
        <begin position="86"/>
        <end position="107"/>
    </location>
</feature>
<dbReference type="GO" id="GO:0016791">
    <property type="term" value="F:phosphatase activity"/>
    <property type="evidence" value="ECO:0007669"/>
    <property type="project" value="TreeGrafter"/>
</dbReference>
<dbReference type="VEuPathDB" id="FungiDB:GGTG_04342"/>
<reference evidence="4" key="4">
    <citation type="journal article" date="2015" name="G3 (Bethesda)">
        <title>Genome sequences of three phytopathogenic species of the Magnaporthaceae family of fungi.</title>
        <authorList>
            <person name="Okagaki L.H."/>
            <person name="Nunes C.C."/>
            <person name="Sailsbery J."/>
            <person name="Clay B."/>
            <person name="Brown D."/>
            <person name="John T."/>
            <person name="Oh Y."/>
            <person name="Young N."/>
            <person name="Fitzgerald M."/>
            <person name="Haas B.J."/>
            <person name="Zeng Q."/>
            <person name="Young S."/>
            <person name="Adiconis X."/>
            <person name="Fan L."/>
            <person name="Levin J.Z."/>
            <person name="Mitchell T.K."/>
            <person name="Okubara P.A."/>
            <person name="Farman M.L."/>
            <person name="Kohn L.M."/>
            <person name="Birren B."/>
            <person name="Ma L.-J."/>
            <person name="Dean R.A."/>
        </authorList>
    </citation>
    <scope>NUCLEOTIDE SEQUENCE</scope>
    <source>
        <strain evidence="4">R3-111a-1</strain>
    </source>
</reference>
<keyword evidence="2" id="KW-0812">Transmembrane</keyword>
<dbReference type="eggNOG" id="ENOG502QSSD">
    <property type="taxonomic scope" value="Eukaryota"/>
</dbReference>
<dbReference type="Gene3D" id="3.40.50.1240">
    <property type="entry name" value="Phosphoglycerate mutase-like"/>
    <property type="match status" value="1"/>
</dbReference>
<feature type="transmembrane region" description="Helical" evidence="2">
    <location>
        <begin position="52"/>
        <end position="74"/>
    </location>
</feature>
<keyword evidence="2" id="KW-0472">Membrane</keyword>
<evidence type="ECO:0008006" key="6">
    <source>
        <dbReference type="Google" id="ProtNLM"/>
    </source>
</evidence>
<reference evidence="5" key="1">
    <citation type="submission" date="2010-07" db="EMBL/GenBank/DDBJ databases">
        <title>The genome sequence of Gaeumannomyces graminis var. tritici strain R3-111a-1.</title>
        <authorList>
            <consortium name="The Broad Institute Genome Sequencing Platform"/>
            <person name="Ma L.-J."/>
            <person name="Dead R."/>
            <person name="Young S."/>
            <person name="Zeng Q."/>
            <person name="Koehrsen M."/>
            <person name="Alvarado L."/>
            <person name="Berlin A."/>
            <person name="Chapman S.B."/>
            <person name="Chen Z."/>
            <person name="Freedman E."/>
            <person name="Gellesch M."/>
            <person name="Goldberg J."/>
            <person name="Griggs A."/>
            <person name="Gujja S."/>
            <person name="Heilman E.R."/>
            <person name="Heiman D."/>
            <person name="Hepburn T."/>
            <person name="Howarth C."/>
            <person name="Jen D."/>
            <person name="Larson L."/>
            <person name="Mehta T."/>
            <person name="Neiman D."/>
            <person name="Pearson M."/>
            <person name="Roberts A."/>
            <person name="Saif S."/>
            <person name="Shea T."/>
            <person name="Shenoy N."/>
            <person name="Sisk P."/>
            <person name="Stolte C."/>
            <person name="Sykes S."/>
            <person name="Walk T."/>
            <person name="White J."/>
            <person name="Yandava C."/>
            <person name="Haas B."/>
            <person name="Nusbaum C."/>
            <person name="Birren B."/>
        </authorList>
    </citation>
    <scope>NUCLEOTIDE SEQUENCE [LARGE SCALE GENOMIC DNA]</scope>
    <source>
        <strain evidence="5">R3-111a-1</strain>
    </source>
</reference>
<reference evidence="4" key="5">
    <citation type="submission" date="2018-04" db="UniProtKB">
        <authorList>
            <consortium name="EnsemblFungi"/>
        </authorList>
    </citation>
    <scope>IDENTIFICATION</scope>
    <source>
        <strain evidence="4">R3-111a-1</strain>
    </source>
</reference>
<evidence type="ECO:0000313" key="4">
    <source>
        <dbReference type="EnsemblFungi" id="EJT79256"/>
    </source>
</evidence>
<dbReference type="RefSeq" id="XP_009220401.1">
    <property type="nucleotide sequence ID" value="XM_009222137.1"/>
</dbReference>
<dbReference type="AlphaFoldDB" id="J3NSU3"/>
<evidence type="ECO:0000256" key="1">
    <source>
        <dbReference type="SAM" id="MobiDB-lite"/>
    </source>
</evidence>
<evidence type="ECO:0000256" key="2">
    <source>
        <dbReference type="SAM" id="Phobius"/>
    </source>
</evidence>
<keyword evidence="2" id="KW-1133">Transmembrane helix</keyword>
<sequence length="594" mass="63250">MRTGGPLRPVVSAGPPSQAGLDKRHAFPLVKGRRAMPRWELGSSATRSLSPYGLPALLLLLVATTVLFLLGFPYEQLLATTTTTMWAHRAVLLTPAAVAVATAAAAVDLSWHASGRTPYNNLSAVVGGEGVPKFVFEPSGNWEDGTSNWCNMPHVRPQEYVRPSSEFELKYVEVIHRHHKRTPYSSNAFPVESYRWNCDDQGLFVYGQPLSPDGSRSSAQAYWQGAVSPLNTFVPSGWVGTCQFPQITTGGLDDSARHGDDLYAVYHTLLGLLPDRASGAPAWRARTRFRVTQNVITSQVAGMLVAGMTRSTGPIPLEIQAAGVDSLEPQYPCPAAAAALSRAQTPAADPAWAAHLAAASPLYTRLDDISGVPAADAGFHKSLDHYFDNLSARQCHAKPLPCKLVPDGTGGVVRNDTSACVDQALADQVYRFGHWEYAHVYRGSRETLGAAAAAMGVWVAELAAHLREAAACGGGGGGASSGGGIVYRHNVAHDGSVSRLLSVLQLDEMVWPGMGSEVVFELWRRRKDAPAGGGGSGGGYFVRTLFSGKVLKSASPALGEMDMLPLDTLLAYFDGLVGDRAGLVVDKCNGHIPL</sequence>
<reference evidence="3" key="2">
    <citation type="submission" date="2010-07" db="EMBL/GenBank/DDBJ databases">
        <authorList>
            <consortium name="The Broad Institute Genome Sequencing Platform"/>
            <consortium name="Broad Institute Genome Sequencing Center for Infectious Disease"/>
            <person name="Ma L.-J."/>
            <person name="Dead R."/>
            <person name="Young S."/>
            <person name="Zeng Q."/>
            <person name="Koehrsen M."/>
            <person name="Alvarado L."/>
            <person name="Berlin A."/>
            <person name="Chapman S.B."/>
            <person name="Chen Z."/>
            <person name="Freedman E."/>
            <person name="Gellesch M."/>
            <person name="Goldberg J."/>
            <person name="Griggs A."/>
            <person name="Gujja S."/>
            <person name="Heilman E.R."/>
            <person name="Heiman D."/>
            <person name="Hepburn T."/>
            <person name="Howarth C."/>
            <person name="Jen D."/>
            <person name="Larson L."/>
            <person name="Mehta T."/>
            <person name="Neiman D."/>
            <person name="Pearson M."/>
            <person name="Roberts A."/>
            <person name="Saif S."/>
            <person name="Shea T."/>
            <person name="Shenoy N."/>
            <person name="Sisk P."/>
            <person name="Stolte C."/>
            <person name="Sykes S."/>
            <person name="Walk T."/>
            <person name="White J."/>
            <person name="Yandava C."/>
            <person name="Haas B."/>
            <person name="Nusbaum C."/>
            <person name="Birren B."/>
        </authorList>
    </citation>
    <scope>NUCLEOTIDE SEQUENCE</scope>
    <source>
        <strain evidence="3">R3-111a-1</strain>
    </source>
</reference>
<organism evidence="3">
    <name type="scientific">Gaeumannomyces tritici (strain R3-111a-1)</name>
    <name type="common">Wheat and barley take-all root rot fungus</name>
    <name type="synonym">Gaeumannomyces graminis var. tritici</name>
    <dbReference type="NCBI Taxonomy" id="644352"/>
    <lineage>
        <taxon>Eukaryota</taxon>
        <taxon>Fungi</taxon>
        <taxon>Dikarya</taxon>
        <taxon>Ascomycota</taxon>
        <taxon>Pezizomycotina</taxon>
        <taxon>Sordariomycetes</taxon>
        <taxon>Sordariomycetidae</taxon>
        <taxon>Magnaporthales</taxon>
        <taxon>Magnaporthaceae</taxon>
        <taxon>Gaeumannomyces</taxon>
    </lineage>
</organism>
<dbReference type="EnsemblFungi" id="EJT79256">
    <property type="protein sequence ID" value="EJT79256"/>
    <property type="gene ID" value="GGTG_04342"/>
</dbReference>
<dbReference type="HOGENOM" id="CLU_030126_0_0_1"/>
<reference evidence="3" key="3">
    <citation type="submission" date="2010-09" db="EMBL/GenBank/DDBJ databases">
        <title>Annotation of Gaeumannomyces graminis var. tritici R3-111a-1.</title>
        <authorList>
            <consortium name="The Broad Institute Genome Sequencing Platform"/>
            <person name="Ma L.-J."/>
            <person name="Dead R."/>
            <person name="Young S.K."/>
            <person name="Zeng Q."/>
            <person name="Gargeya S."/>
            <person name="Fitzgerald M."/>
            <person name="Haas B."/>
            <person name="Abouelleil A."/>
            <person name="Alvarado L."/>
            <person name="Arachchi H.M."/>
            <person name="Berlin A."/>
            <person name="Brown A."/>
            <person name="Chapman S.B."/>
            <person name="Chen Z."/>
            <person name="Dunbar C."/>
            <person name="Freedman E."/>
            <person name="Gearin G."/>
            <person name="Gellesch M."/>
            <person name="Goldberg J."/>
            <person name="Griggs A."/>
            <person name="Gujja S."/>
            <person name="Heiman D."/>
            <person name="Howarth C."/>
            <person name="Larson L."/>
            <person name="Lui A."/>
            <person name="MacDonald P.J.P."/>
            <person name="Mehta T."/>
            <person name="Montmayeur A."/>
            <person name="Murphy C."/>
            <person name="Neiman D."/>
            <person name="Pearson M."/>
            <person name="Priest M."/>
            <person name="Roberts A."/>
            <person name="Saif S."/>
            <person name="Shea T."/>
            <person name="Shenoy N."/>
            <person name="Sisk P."/>
            <person name="Stolte C."/>
            <person name="Sykes S."/>
            <person name="Yandava C."/>
            <person name="Wortman J."/>
            <person name="Nusbaum C."/>
            <person name="Birren B."/>
        </authorList>
    </citation>
    <scope>NUCLEOTIDE SEQUENCE</scope>
    <source>
        <strain evidence="3">R3-111a-1</strain>
    </source>
</reference>
<dbReference type="PANTHER" id="PTHR11567:SF195">
    <property type="entry name" value="ACID PHOSPHATASE, PUTATIVE (AFU_ORTHOLOGUE AFUA_3G14570)-RELATED"/>
    <property type="match status" value="1"/>
</dbReference>
<protein>
    <recommendedName>
        <fullName evidence="6">Histidine acid phosphatase</fullName>
    </recommendedName>
</protein>
<proteinExistence type="predicted"/>
<dbReference type="InterPro" id="IPR029033">
    <property type="entry name" value="His_PPase_superfam"/>
</dbReference>
<dbReference type="SUPFAM" id="SSF53254">
    <property type="entry name" value="Phosphoglycerate mutase-like"/>
    <property type="match status" value="1"/>
</dbReference>
<dbReference type="GeneID" id="20344800"/>